<dbReference type="PANTHER" id="PTHR21027:SF1">
    <property type="entry name" value="TRNA-SPLICING ENDONUCLEASE SUBUNIT SEN54"/>
    <property type="match status" value="1"/>
</dbReference>
<evidence type="ECO:0000259" key="3">
    <source>
        <dbReference type="Pfam" id="PF12928"/>
    </source>
</evidence>
<dbReference type="Proteomes" id="UP000789390">
    <property type="component" value="Unassembled WGS sequence"/>
</dbReference>
<accession>A0A8J2RY08</accession>
<dbReference type="EMBL" id="CAKKLH010000314">
    <property type="protein sequence ID" value="CAH0111455.1"/>
    <property type="molecule type" value="Genomic_DNA"/>
</dbReference>
<comment type="similarity">
    <text evidence="1">Belongs to the SEN54 family.</text>
</comment>
<evidence type="ECO:0000313" key="4">
    <source>
        <dbReference type="EMBL" id="CAH0111455.1"/>
    </source>
</evidence>
<dbReference type="GO" id="GO:0000214">
    <property type="term" value="C:tRNA-intron endonuclease complex"/>
    <property type="evidence" value="ECO:0007669"/>
    <property type="project" value="TreeGrafter"/>
</dbReference>
<sequence length="440" mass="49957">MLRLENCLFINVLILPKPSRCRVHEFIIKFFFLSAKELMEIRAKKAHPRSLPTMPPKDFIPTHSAEETASINAMIDERVSFLKEERAEKRNLLAKGDWLPEEKVAVVDKRVGGGWDVYGHDKNGKTYLHPEEVLFLIEVSKLELFYSGTPVSVQQAYQILLAENLCSTLKYRVYSHLCRQGYRLIRRVNPLPSSSNKRSGESMEDLNPKRVKVDEEEPNLIVNNVTIVDMEAAADVELPSEPANDHVKLRFLTPAAQPGDYDCIPHLLSPGTESIELKFSDQQLLPESTRNRQSSYVIKKRDFYVFSEFDEIPTDVNFATNNPLFSGKTKPLLLGNFIGDPYYANYGLYNPSVEELNQDDDDELQVCYDVYSPGRHFRKSNPGPPCYILAIAKWSSQPPSLSCLERFKRRCGSQSVPLIAVTGEGSQVSFYQLKGVVSPM</sequence>
<dbReference type="Pfam" id="PF12928">
    <property type="entry name" value="tRNA_int_end_N2"/>
    <property type="match status" value="1"/>
</dbReference>
<keyword evidence="2" id="KW-0819">tRNA processing</keyword>
<evidence type="ECO:0000256" key="1">
    <source>
        <dbReference type="ARBA" id="ARBA00005736"/>
    </source>
</evidence>
<evidence type="ECO:0000256" key="2">
    <source>
        <dbReference type="ARBA" id="ARBA00022694"/>
    </source>
</evidence>
<gene>
    <name evidence="4" type="ORF">DGAL_LOCUS15101</name>
</gene>
<name>A0A8J2RY08_9CRUS</name>
<organism evidence="4 5">
    <name type="scientific">Daphnia galeata</name>
    <dbReference type="NCBI Taxonomy" id="27404"/>
    <lineage>
        <taxon>Eukaryota</taxon>
        <taxon>Metazoa</taxon>
        <taxon>Ecdysozoa</taxon>
        <taxon>Arthropoda</taxon>
        <taxon>Crustacea</taxon>
        <taxon>Branchiopoda</taxon>
        <taxon>Diplostraca</taxon>
        <taxon>Cladocera</taxon>
        <taxon>Anomopoda</taxon>
        <taxon>Daphniidae</taxon>
        <taxon>Daphnia</taxon>
    </lineage>
</organism>
<keyword evidence="5" id="KW-1185">Reference proteome</keyword>
<feature type="domain" description="tRNA-splicing endonuclease subunit Sen54 N-terminal" evidence="3">
    <location>
        <begin position="81"/>
        <end position="146"/>
    </location>
</feature>
<dbReference type="AlphaFoldDB" id="A0A8J2RY08"/>
<evidence type="ECO:0000313" key="5">
    <source>
        <dbReference type="Proteomes" id="UP000789390"/>
    </source>
</evidence>
<proteinExistence type="inferred from homology"/>
<reference evidence="4" key="1">
    <citation type="submission" date="2021-11" db="EMBL/GenBank/DDBJ databases">
        <authorList>
            <person name="Schell T."/>
        </authorList>
    </citation>
    <scope>NUCLEOTIDE SEQUENCE</scope>
    <source>
        <strain evidence="4">M5</strain>
    </source>
</reference>
<comment type="caution">
    <text evidence="4">The sequence shown here is derived from an EMBL/GenBank/DDBJ whole genome shotgun (WGS) entry which is preliminary data.</text>
</comment>
<dbReference type="OrthoDB" id="408683at2759"/>
<protein>
    <recommendedName>
        <fullName evidence="3">tRNA-splicing endonuclease subunit Sen54 N-terminal domain-containing protein</fullName>
    </recommendedName>
</protein>
<dbReference type="GO" id="GO:0000379">
    <property type="term" value="P:tRNA-type intron splice site recognition and cleavage"/>
    <property type="evidence" value="ECO:0007669"/>
    <property type="project" value="TreeGrafter"/>
</dbReference>
<dbReference type="PANTHER" id="PTHR21027">
    <property type="entry name" value="TRNA-SPLICING ENDONUCLEASE SUBUNIT SEN54"/>
    <property type="match status" value="1"/>
</dbReference>
<dbReference type="InterPro" id="IPR024336">
    <property type="entry name" value="tRNA_splic_suSen54_N"/>
</dbReference>
<dbReference type="InterPro" id="IPR024337">
    <property type="entry name" value="tRNA_splic_suSen54"/>
</dbReference>